<sequence>MIAIITSGLCGDPSWKEYDPLSVIDPKSHTIITVPTSRSENSTTYLEAFYPLTRGFPRMPHLTDFERGQIIGAHPVRTSLTTTADIVDASKTIREKVMIVNCSQE</sequence>
<proteinExistence type="predicted"/>
<evidence type="ECO:0000313" key="2">
    <source>
        <dbReference type="Proteomes" id="UP000499080"/>
    </source>
</evidence>
<name>A0A4Y1ZXZ6_ARAVE</name>
<comment type="caution">
    <text evidence="1">The sequence shown here is derived from an EMBL/GenBank/DDBJ whole genome shotgun (WGS) entry which is preliminary data.</text>
</comment>
<reference evidence="1 2" key="1">
    <citation type="journal article" date="2019" name="Sci. Rep.">
        <title>Orb-weaving spider Araneus ventricosus genome elucidates the spidroin gene catalogue.</title>
        <authorList>
            <person name="Kono N."/>
            <person name="Nakamura H."/>
            <person name="Ohtoshi R."/>
            <person name="Moran D.A.P."/>
            <person name="Shinohara A."/>
            <person name="Yoshida Y."/>
            <person name="Fujiwara M."/>
            <person name="Mori M."/>
            <person name="Tomita M."/>
            <person name="Arakawa K."/>
        </authorList>
    </citation>
    <scope>NUCLEOTIDE SEQUENCE [LARGE SCALE GENOMIC DNA]</scope>
</reference>
<gene>
    <name evidence="1" type="ORF">AVEN_115028_1</name>
</gene>
<dbReference type="AlphaFoldDB" id="A0A4Y1ZXZ6"/>
<evidence type="ECO:0000313" key="1">
    <source>
        <dbReference type="EMBL" id="GBL71989.1"/>
    </source>
</evidence>
<organism evidence="1 2">
    <name type="scientific">Araneus ventricosus</name>
    <name type="common">Orbweaver spider</name>
    <name type="synonym">Epeira ventricosa</name>
    <dbReference type="NCBI Taxonomy" id="182803"/>
    <lineage>
        <taxon>Eukaryota</taxon>
        <taxon>Metazoa</taxon>
        <taxon>Ecdysozoa</taxon>
        <taxon>Arthropoda</taxon>
        <taxon>Chelicerata</taxon>
        <taxon>Arachnida</taxon>
        <taxon>Araneae</taxon>
        <taxon>Araneomorphae</taxon>
        <taxon>Entelegynae</taxon>
        <taxon>Araneoidea</taxon>
        <taxon>Araneidae</taxon>
        <taxon>Araneus</taxon>
    </lineage>
</organism>
<protein>
    <submittedName>
        <fullName evidence="1">Uncharacterized protein</fullName>
    </submittedName>
</protein>
<dbReference type="EMBL" id="BGPR01000001">
    <property type="protein sequence ID" value="GBL71989.1"/>
    <property type="molecule type" value="Genomic_DNA"/>
</dbReference>
<accession>A0A4Y1ZXZ6</accession>
<keyword evidence="2" id="KW-1185">Reference proteome</keyword>
<dbReference type="Proteomes" id="UP000499080">
    <property type="component" value="Unassembled WGS sequence"/>
</dbReference>